<feature type="chain" id="PRO_5046652009" evidence="2">
    <location>
        <begin position="21"/>
        <end position="1931"/>
    </location>
</feature>
<name>A0ABM7WWZ7_9BACT</name>
<organism evidence="3 4">
    <name type="scientific">Anaeromyxobacter oryzae</name>
    <dbReference type="NCBI Taxonomy" id="2918170"/>
    <lineage>
        <taxon>Bacteria</taxon>
        <taxon>Pseudomonadati</taxon>
        <taxon>Myxococcota</taxon>
        <taxon>Myxococcia</taxon>
        <taxon>Myxococcales</taxon>
        <taxon>Cystobacterineae</taxon>
        <taxon>Anaeromyxobacteraceae</taxon>
        <taxon>Anaeromyxobacter</taxon>
    </lineage>
</organism>
<reference evidence="4" key="1">
    <citation type="journal article" date="2022" name="Int. J. Syst. Evol. Microbiol.">
        <title>Anaeromyxobacter oryzae sp. nov., Anaeromyxobacter diazotrophicus sp. nov. and Anaeromyxobacter paludicola sp. nov., isolated from paddy soils.</title>
        <authorList>
            <person name="Itoh H."/>
            <person name="Xu Z."/>
            <person name="Mise K."/>
            <person name="Masuda Y."/>
            <person name="Ushijima N."/>
            <person name="Hayakawa C."/>
            <person name="Shiratori Y."/>
            <person name="Senoo K."/>
        </authorList>
    </citation>
    <scope>NUCLEOTIDE SEQUENCE [LARGE SCALE GENOMIC DNA]</scope>
    <source>
        <strain evidence="4">Red232</strain>
    </source>
</reference>
<evidence type="ECO:0000313" key="4">
    <source>
        <dbReference type="Proteomes" id="UP001162891"/>
    </source>
</evidence>
<sequence length="1931" mass="203329">MRVLPITIAVAVLLPASAGAAPGIQCARTITADVVVLDQPFLFNRLGAQNVNGIMYALRRDVVAIPAAGALPSPDAPLAAGQVMLRPDKRPRPLVLRIAAGDCLVVSFQNLLDPVPNPRSPNVFAEVDAGIDDQVRSRMAGFHAQGLQVVDGVQSDGSFAGRNASSLVPPGGRATYTLFGEHEGTFLVTSHGATFGSEGLAGNNGSGMFAVVNVEPRGASFYRSQVTEEELRLATRGRTAAGQPIVDYGARYPSTVQAADRTTLPSVWAKEGKGGAPVLAMLDGDALVHSDLNAIVVGPNPDGSFPPSTYPLESVGKRNPTLPNRLEAFREYTVVFHDEMAASQAFPRWFLDPVLRHTLHAVGDGFMINYGSGGIGSEVIANRLGVGPMHDCLDCVYEEFFLTSSAVGDPAMVVDVPANVGLESCAPPGAGTACAAVGPKATKAFYPDDPSNVHHSYIGDFVKFRNVHTGKEHHIFHLHNHQWLFNPNDDDSNYIDAQGIGPGGGYTYEINFGGSGNRNKSAGDAIFHCHFYPHFAQGMWELWRNHDVFEPGTPLAVSATGADGYHATPYDLQSGEPAVVDAATGARGRALPDGEIVAGTPIPAVVPLPAKPLPVMPGAVTVVPKRSSGVTVGSVARVDRADVDPAQVNPALNPGGVKNPGYPFWIAGAEDAIGQRFASPPLDMAPSAGGWDGGLPRHALDGFAAAGCGPGAPRDACARATQTRLDLTKELLRAKPLWYPEDGTDLEKVAMAFHAVRRHPTTIVNLDGTTAPGDFITNGSGRPVPGAPFHEPCIDDAGNVLHAGVTGRFFSSSGLGTLGSSPFNADSPRVYKGSVVQFDVVLNKLGYHFPQERVITLWQDAIPTITKQRPPEPLVMRLNTFDCAMYQHTNLVPSVYELDDYQVRTTTDIIGQHIHLPKWDLTTTDGSANGWNYEDGTLSPDAVRERIAAINAWNPLGTGNPPDARGRPANTPLVAEKHPYFPAASPGGVSWLGARTTLERWFSDPVVNVDGVHRGLGIIFTHDHFGPSTHQQIGLYATVLTEPPGSTWVHNETGAPLYTRDDGGPTSWQAAILAGADSYREFYLEYSDFQHAYAPGVYVGRNQDGSLGNPPTPDSFRSAVNPPHRQQAVNVFPDLLVIPPFCPNGFLARPCPEAISADDPGFFVVNYRNEGVGFRVYDPAKLGPDGKPGAQADGLPGDLALSLQSRTDRKLAALNVQPTASTVIGGTRFPPPINAGGVTAGDPFTPMLRAYYGDAVRVKIQAGGDEESHSATVWGTKWLQGGSGYGFAPNSGWRASQHAGISEQFTFASPALPLMNGGARADHLYSTNASLDGFWNGTWGIYRNYGQPQKDLFKLPTNAVLPLTIANLTSFNGVCPKTAPVRSIDVTAALANDILDNALGATIVPTDGSQALHAGGPLNPGGGTLVYNPRSTQVAGSFVTDAGATLSAAHRGPLHDPTAILLVRTADLVARDPADPRCVAKKGKVDPTLPACPVMLRPTTCDASGKCTPGAPVEPAVIRAAAGDCLNVLLRNRLPAIAPDLAGYKHLPPVVIRDANDPAGVTTFNNNLIRPSSQIGLHPALVAFDVNKDDGVAVGLNNSSQDGAAQFAPPGGTRKYVWYAGDLSLSNQGGTVNVVATPLELGGATLVGSDPIKHVEKGLVGALVIEPAGSTWAEGDVALDHQKDQLAADCAITPAACRRTYASATVNGAIRDLTAVVQKGLALRWKDGTPVEQIAAEGVVAEDAEDSGEMGINYGTEPMWFRFGLPPHAPFGGLAQLSYANVANAHEAYSSALTGGDPATPVFIAPAGVETRLHLLMPAGPNRASTFTLHGHVWQRAPYVCPGSAKDGLPGRCRPTGFIPTAPGLEVASRAIGTSPLGMYLGAQDLVAAGSHFDLLLPSAGGANARPGDYLLMDRSGFGNAAGLWSIVRVK</sequence>
<evidence type="ECO:0000256" key="1">
    <source>
        <dbReference type="ARBA" id="ARBA00022723"/>
    </source>
</evidence>
<dbReference type="InterPro" id="IPR002355">
    <property type="entry name" value="Cu_oxidase_Cu_BS"/>
</dbReference>
<dbReference type="RefSeq" id="WP_248352408.1">
    <property type="nucleotide sequence ID" value="NZ_AP025591.1"/>
</dbReference>
<dbReference type="PROSITE" id="PS00080">
    <property type="entry name" value="MULTICOPPER_OXIDASE2"/>
    <property type="match status" value="1"/>
</dbReference>
<evidence type="ECO:0000313" key="3">
    <source>
        <dbReference type="EMBL" id="BDG04033.1"/>
    </source>
</evidence>
<accession>A0ABM7WWZ7</accession>
<feature type="signal peptide" evidence="2">
    <location>
        <begin position="1"/>
        <end position="20"/>
    </location>
</feature>
<evidence type="ECO:0000256" key="2">
    <source>
        <dbReference type="SAM" id="SignalP"/>
    </source>
</evidence>
<dbReference type="EMBL" id="AP025591">
    <property type="protein sequence ID" value="BDG04033.1"/>
    <property type="molecule type" value="Genomic_DNA"/>
</dbReference>
<proteinExistence type="predicted"/>
<keyword evidence="4" id="KW-1185">Reference proteome</keyword>
<dbReference type="SUPFAM" id="SSF49503">
    <property type="entry name" value="Cupredoxins"/>
    <property type="match status" value="2"/>
</dbReference>
<keyword evidence="1" id="KW-0479">Metal-binding</keyword>
<protein>
    <submittedName>
        <fullName evidence="3">Multicopper oxidase</fullName>
    </submittedName>
</protein>
<keyword evidence="2" id="KW-0732">Signal</keyword>
<dbReference type="InterPro" id="IPR008972">
    <property type="entry name" value="Cupredoxin"/>
</dbReference>
<dbReference type="Gene3D" id="2.60.40.420">
    <property type="entry name" value="Cupredoxins - blue copper proteins"/>
    <property type="match status" value="3"/>
</dbReference>
<dbReference type="Proteomes" id="UP001162891">
    <property type="component" value="Chromosome"/>
</dbReference>
<gene>
    <name evidence="3" type="ORF">AMOR_30290</name>
</gene>